<evidence type="ECO:0000256" key="2">
    <source>
        <dbReference type="ARBA" id="ARBA00012513"/>
    </source>
</evidence>
<dbReference type="GO" id="GO:0004674">
    <property type="term" value="F:protein serine/threonine kinase activity"/>
    <property type="evidence" value="ECO:0007669"/>
    <property type="project" value="UniProtKB-KW"/>
</dbReference>
<dbReference type="AlphaFoldDB" id="A0A3D8SGR6"/>
<keyword evidence="6" id="KW-0418">Kinase</keyword>
<dbReference type="Gene3D" id="3.30.200.20">
    <property type="entry name" value="Phosphorylase Kinase, domain 1"/>
    <property type="match status" value="1"/>
</dbReference>
<feature type="compositionally biased region" description="Polar residues" evidence="13">
    <location>
        <begin position="626"/>
        <end position="635"/>
    </location>
</feature>
<dbReference type="GO" id="GO:0042594">
    <property type="term" value="P:response to starvation"/>
    <property type="evidence" value="ECO:0007669"/>
    <property type="project" value="TreeGrafter"/>
</dbReference>
<dbReference type="GO" id="GO:0005524">
    <property type="term" value="F:ATP binding"/>
    <property type="evidence" value="ECO:0007669"/>
    <property type="project" value="UniProtKB-UniRule"/>
</dbReference>
<organism evidence="15 16">
    <name type="scientific">Coleophoma crateriformis</name>
    <dbReference type="NCBI Taxonomy" id="565419"/>
    <lineage>
        <taxon>Eukaryota</taxon>
        <taxon>Fungi</taxon>
        <taxon>Dikarya</taxon>
        <taxon>Ascomycota</taxon>
        <taxon>Pezizomycotina</taxon>
        <taxon>Leotiomycetes</taxon>
        <taxon>Helotiales</taxon>
        <taxon>Dermateaceae</taxon>
        <taxon>Coleophoma</taxon>
    </lineage>
</organism>
<evidence type="ECO:0000256" key="10">
    <source>
        <dbReference type="ARBA" id="ARBA00047899"/>
    </source>
</evidence>
<feature type="compositionally biased region" description="Low complexity" evidence="13">
    <location>
        <begin position="641"/>
        <end position="656"/>
    </location>
</feature>
<dbReference type="GO" id="GO:0034045">
    <property type="term" value="C:phagophore assembly site membrane"/>
    <property type="evidence" value="ECO:0007669"/>
    <property type="project" value="UniProtKB-SubCell"/>
</dbReference>
<dbReference type="GO" id="GO:0000422">
    <property type="term" value="P:autophagy of mitochondrion"/>
    <property type="evidence" value="ECO:0007669"/>
    <property type="project" value="TreeGrafter"/>
</dbReference>
<dbReference type="GO" id="GO:0000045">
    <property type="term" value="P:autophagosome assembly"/>
    <property type="evidence" value="ECO:0007669"/>
    <property type="project" value="TreeGrafter"/>
</dbReference>
<feature type="region of interest" description="Disordered" evidence="13">
    <location>
        <begin position="507"/>
        <end position="656"/>
    </location>
</feature>
<dbReference type="Pfam" id="PF00069">
    <property type="entry name" value="Pkinase"/>
    <property type="match status" value="1"/>
</dbReference>
<keyword evidence="7 12" id="KW-0067">ATP-binding</keyword>
<evidence type="ECO:0000313" key="16">
    <source>
        <dbReference type="Proteomes" id="UP000256328"/>
    </source>
</evidence>
<comment type="catalytic activity">
    <reaction evidence="11">
        <text>L-seryl-[protein] + ATP = O-phospho-L-seryl-[protein] + ADP + H(+)</text>
        <dbReference type="Rhea" id="RHEA:17989"/>
        <dbReference type="Rhea" id="RHEA-COMP:9863"/>
        <dbReference type="Rhea" id="RHEA-COMP:11604"/>
        <dbReference type="ChEBI" id="CHEBI:15378"/>
        <dbReference type="ChEBI" id="CHEBI:29999"/>
        <dbReference type="ChEBI" id="CHEBI:30616"/>
        <dbReference type="ChEBI" id="CHEBI:83421"/>
        <dbReference type="ChEBI" id="CHEBI:456216"/>
        <dbReference type="EC" id="2.7.11.1"/>
    </reaction>
</comment>
<evidence type="ECO:0000256" key="4">
    <source>
        <dbReference type="ARBA" id="ARBA00022679"/>
    </source>
</evidence>
<evidence type="ECO:0000256" key="7">
    <source>
        <dbReference type="ARBA" id="ARBA00022840"/>
    </source>
</evidence>
<dbReference type="InterPro" id="IPR045269">
    <property type="entry name" value="Atg1-like"/>
</dbReference>
<dbReference type="SUPFAM" id="SSF56112">
    <property type="entry name" value="Protein kinase-like (PK-like)"/>
    <property type="match status" value="1"/>
</dbReference>
<dbReference type="Gene3D" id="1.10.510.10">
    <property type="entry name" value="Transferase(Phosphotransferase) domain 1"/>
    <property type="match status" value="1"/>
</dbReference>
<evidence type="ECO:0000256" key="8">
    <source>
        <dbReference type="ARBA" id="ARBA00023006"/>
    </source>
</evidence>
<feature type="compositionally biased region" description="Low complexity" evidence="13">
    <location>
        <begin position="563"/>
        <end position="577"/>
    </location>
</feature>
<keyword evidence="16" id="KW-1185">Reference proteome</keyword>
<feature type="compositionally biased region" description="Low complexity" evidence="13">
    <location>
        <begin position="586"/>
        <end position="599"/>
    </location>
</feature>
<keyword evidence="4" id="KW-0808">Transferase</keyword>
<keyword evidence="3" id="KW-0723">Serine/threonine-protein kinase</keyword>
<dbReference type="CDD" id="cd00180">
    <property type="entry name" value="PKc"/>
    <property type="match status" value="1"/>
</dbReference>
<keyword evidence="5 12" id="KW-0547">Nucleotide-binding</keyword>
<dbReference type="GO" id="GO:0010506">
    <property type="term" value="P:regulation of autophagy"/>
    <property type="evidence" value="ECO:0007669"/>
    <property type="project" value="InterPro"/>
</dbReference>
<dbReference type="PROSITE" id="PS00108">
    <property type="entry name" value="PROTEIN_KINASE_ST"/>
    <property type="match status" value="1"/>
</dbReference>
<feature type="domain" description="Protein kinase" evidence="14">
    <location>
        <begin position="50"/>
        <end position="359"/>
    </location>
</feature>
<dbReference type="InterPro" id="IPR008271">
    <property type="entry name" value="Ser/Thr_kinase_AS"/>
</dbReference>
<dbReference type="Proteomes" id="UP000256328">
    <property type="component" value="Unassembled WGS sequence"/>
</dbReference>
<name>A0A3D8SGR6_9HELO</name>
<dbReference type="PANTHER" id="PTHR24348:SF22">
    <property type="entry name" value="NON-SPECIFIC SERINE_THREONINE PROTEIN KINASE"/>
    <property type="match status" value="1"/>
</dbReference>
<dbReference type="GO" id="GO:0005829">
    <property type="term" value="C:cytosol"/>
    <property type="evidence" value="ECO:0007669"/>
    <property type="project" value="TreeGrafter"/>
</dbReference>
<dbReference type="InterPro" id="IPR017441">
    <property type="entry name" value="Protein_kinase_ATP_BS"/>
</dbReference>
<dbReference type="PROSITE" id="PS50011">
    <property type="entry name" value="PROTEIN_KINASE_DOM"/>
    <property type="match status" value="1"/>
</dbReference>
<evidence type="ECO:0000256" key="3">
    <source>
        <dbReference type="ARBA" id="ARBA00022527"/>
    </source>
</evidence>
<evidence type="ECO:0000256" key="11">
    <source>
        <dbReference type="ARBA" id="ARBA00048679"/>
    </source>
</evidence>
<sequence length="656" mass="73503">MAHDDGWHRARPANEIREEEQIRQWELSKGHWSGMGKHPTTFTDHKKLHLSQREELGSGSYGVVERVTFGTVTMARKHVKPKRGIPLEKLREEANVMDRLVHKHILKLIGTYTLRKNDLCLLLYPVAVCDLSRFLEDIDDLRADTCSDQEDAQRRLRLLGLKDIGPSTSTPTNQVNKDATALGFLQQMMGCITEALVYVHGKDIRHRDLKPQNILLCPGRVYLADFGIARDVRDSENSITAGRCGSMWWSAPEVLDLLDHHMSSADIYSLGCIFLNIATILHGDTLETYDLVMKEHNWAKKYENLRKHLKDLRLRVAAEEIESEEVPTFNVKHILGLVEKMLKYEPEQRPTAVEVNARLSELGGLDQVYHLPCCHKESAHLSTIINTKLKSLHDTTAEALAKLSQLEAENSQMQEHIRKLESVSGTWEQRIENEMKHAAKRYQALQEKYNTECSTRKRTEERLKSVETELQRFTQGRRPPQQNKNKNKNSFMANANRILTGHSAARANQPPLFGQEGDGTVFQPGTRQPQRRPSNIPVPVRPSTPIRTPSNPFRPAYGRDPGSNSSTLLSSVHSTFSRSSLHTNESASSVSGGTVRSTSPPESPIRARPQDPGALLADLKMPGSPTMISSTTLSSPDAAMAPATKPSYAKAAAKAS</sequence>
<evidence type="ECO:0000259" key="14">
    <source>
        <dbReference type="PROSITE" id="PS50011"/>
    </source>
</evidence>
<feature type="compositionally biased region" description="Polar residues" evidence="13">
    <location>
        <begin position="523"/>
        <end position="533"/>
    </location>
</feature>
<feature type="binding site" evidence="12">
    <location>
        <position position="77"/>
    </location>
    <ligand>
        <name>ATP</name>
        <dbReference type="ChEBI" id="CHEBI:30616"/>
    </ligand>
</feature>
<dbReference type="EMBL" id="PDLN01000005">
    <property type="protein sequence ID" value="RDW85520.1"/>
    <property type="molecule type" value="Genomic_DNA"/>
</dbReference>
<keyword evidence="8" id="KW-0072">Autophagy</keyword>
<feature type="compositionally biased region" description="Basic and acidic residues" evidence="13">
    <location>
        <begin position="456"/>
        <end position="470"/>
    </location>
</feature>
<dbReference type="InterPro" id="IPR000719">
    <property type="entry name" value="Prot_kinase_dom"/>
</dbReference>
<reference evidence="15 16" key="1">
    <citation type="journal article" date="2018" name="IMA Fungus">
        <title>IMA Genome-F 9: Draft genome sequence of Annulohypoxylon stygium, Aspergillus mulundensis, Berkeleyomyces basicola (syn. Thielaviopsis basicola), Ceratocystis smalleyi, two Cercospora beticola strains, Coleophoma cylindrospora, Fusarium fracticaudum, Phialophora cf. hyalina, and Morchella septimelata.</title>
        <authorList>
            <person name="Wingfield B.D."/>
            <person name="Bills G.F."/>
            <person name="Dong Y."/>
            <person name="Huang W."/>
            <person name="Nel W.J."/>
            <person name="Swalarsk-Parry B.S."/>
            <person name="Vaghefi N."/>
            <person name="Wilken P.M."/>
            <person name="An Z."/>
            <person name="de Beer Z.W."/>
            <person name="De Vos L."/>
            <person name="Chen L."/>
            <person name="Duong T.A."/>
            <person name="Gao Y."/>
            <person name="Hammerbacher A."/>
            <person name="Kikkert J.R."/>
            <person name="Li Y."/>
            <person name="Li H."/>
            <person name="Li K."/>
            <person name="Li Q."/>
            <person name="Liu X."/>
            <person name="Ma X."/>
            <person name="Naidoo K."/>
            <person name="Pethybridge S.J."/>
            <person name="Sun J."/>
            <person name="Steenkamp E.T."/>
            <person name="van der Nest M.A."/>
            <person name="van Wyk S."/>
            <person name="Wingfield M.J."/>
            <person name="Xiong C."/>
            <person name="Yue Q."/>
            <person name="Zhang X."/>
        </authorList>
    </citation>
    <scope>NUCLEOTIDE SEQUENCE [LARGE SCALE GENOMIC DNA]</scope>
    <source>
        <strain evidence="15 16">BP5796</strain>
    </source>
</reference>
<evidence type="ECO:0000256" key="1">
    <source>
        <dbReference type="ARBA" id="ARBA00004623"/>
    </source>
</evidence>
<dbReference type="InterPro" id="IPR011009">
    <property type="entry name" value="Kinase-like_dom_sf"/>
</dbReference>
<dbReference type="OrthoDB" id="248923at2759"/>
<dbReference type="PROSITE" id="PS00107">
    <property type="entry name" value="PROTEIN_KINASE_ATP"/>
    <property type="match status" value="1"/>
</dbReference>
<evidence type="ECO:0000256" key="6">
    <source>
        <dbReference type="ARBA" id="ARBA00022777"/>
    </source>
</evidence>
<evidence type="ECO:0000313" key="15">
    <source>
        <dbReference type="EMBL" id="RDW85520.1"/>
    </source>
</evidence>
<dbReference type="SMART" id="SM00220">
    <property type="entry name" value="S_TKc"/>
    <property type="match status" value="1"/>
</dbReference>
<dbReference type="GO" id="GO:0005776">
    <property type="term" value="C:autophagosome"/>
    <property type="evidence" value="ECO:0007669"/>
    <property type="project" value="TreeGrafter"/>
</dbReference>
<evidence type="ECO:0000256" key="9">
    <source>
        <dbReference type="ARBA" id="ARBA00030237"/>
    </source>
</evidence>
<dbReference type="EC" id="2.7.11.1" evidence="2"/>
<comment type="caution">
    <text evidence="15">The sequence shown here is derived from an EMBL/GenBank/DDBJ whole genome shotgun (WGS) entry which is preliminary data.</text>
</comment>
<comment type="catalytic activity">
    <reaction evidence="10">
        <text>L-threonyl-[protein] + ATP = O-phospho-L-threonyl-[protein] + ADP + H(+)</text>
        <dbReference type="Rhea" id="RHEA:46608"/>
        <dbReference type="Rhea" id="RHEA-COMP:11060"/>
        <dbReference type="Rhea" id="RHEA-COMP:11605"/>
        <dbReference type="ChEBI" id="CHEBI:15378"/>
        <dbReference type="ChEBI" id="CHEBI:30013"/>
        <dbReference type="ChEBI" id="CHEBI:30616"/>
        <dbReference type="ChEBI" id="CHEBI:61977"/>
        <dbReference type="ChEBI" id="CHEBI:456216"/>
        <dbReference type="EC" id="2.7.11.1"/>
    </reaction>
</comment>
<evidence type="ECO:0000256" key="12">
    <source>
        <dbReference type="PROSITE-ProRule" id="PRU10141"/>
    </source>
</evidence>
<comment type="subcellular location">
    <subcellularLocation>
        <location evidence="1">Preautophagosomal structure membrane</location>
        <topology evidence="1">Peripheral membrane protein</topology>
    </subcellularLocation>
</comment>
<dbReference type="GO" id="GO:0034727">
    <property type="term" value="P:piecemeal microautophagy of the nucleus"/>
    <property type="evidence" value="ECO:0007669"/>
    <property type="project" value="TreeGrafter"/>
</dbReference>
<evidence type="ECO:0000256" key="13">
    <source>
        <dbReference type="SAM" id="MobiDB-lite"/>
    </source>
</evidence>
<dbReference type="GO" id="GO:0061709">
    <property type="term" value="P:reticulophagy"/>
    <property type="evidence" value="ECO:0007669"/>
    <property type="project" value="TreeGrafter"/>
</dbReference>
<accession>A0A3D8SGR6</accession>
<evidence type="ECO:0000256" key="5">
    <source>
        <dbReference type="ARBA" id="ARBA00022741"/>
    </source>
</evidence>
<protein>
    <recommendedName>
        <fullName evidence="2">non-specific serine/threonine protein kinase</fullName>
        <ecNumber evidence="2">2.7.11.1</ecNumber>
    </recommendedName>
    <alternativeName>
        <fullName evidence="9">Autophagy-related protein 1</fullName>
    </alternativeName>
</protein>
<feature type="region of interest" description="Disordered" evidence="13">
    <location>
        <begin position="456"/>
        <end position="489"/>
    </location>
</feature>
<gene>
    <name evidence="15" type="ORF">BP5796_03845</name>
</gene>
<proteinExistence type="predicted"/>
<dbReference type="PANTHER" id="PTHR24348">
    <property type="entry name" value="SERINE/THREONINE-PROTEIN KINASE UNC-51-RELATED"/>
    <property type="match status" value="1"/>
</dbReference>